<protein>
    <submittedName>
        <fullName evidence="2">Uncharacterized protein</fullName>
    </submittedName>
</protein>
<reference evidence="2 3" key="1">
    <citation type="journal article" date="2018" name="PLoS ONE">
        <title>The draft genome of Kipferlia bialata reveals reductive genome evolution in fornicate parasites.</title>
        <authorList>
            <person name="Tanifuji G."/>
            <person name="Takabayashi S."/>
            <person name="Kume K."/>
            <person name="Takagi M."/>
            <person name="Nakayama T."/>
            <person name="Kamikawa R."/>
            <person name="Inagaki Y."/>
            <person name="Hashimoto T."/>
        </authorList>
    </citation>
    <scope>NUCLEOTIDE SEQUENCE [LARGE SCALE GENOMIC DNA]</scope>
    <source>
        <strain evidence="2">NY0173</strain>
    </source>
</reference>
<proteinExistence type="predicted"/>
<evidence type="ECO:0000313" key="3">
    <source>
        <dbReference type="Proteomes" id="UP000265618"/>
    </source>
</evidence>
<dbReference type="Proteomes" id="UP000265618">
    <property type="component" value="Unassembled WGS sequence"/>
</dbReference>
<feature type="region of interest" description="Disordered" evidence="1">
    <location>
        <begin position="121"/>
        <end position="204"/>
    </location>
</feature>
<organism evidence="2 3">
    <name type="scientific">Kipferlia bialata</name>
    <dbReference type="NCBI Taxonomy" id="797122"/>
    <lineage>
        <taxon>Eukaryota</taxon>
        <taxon>Metamonada</taxon>
        <taxon>Carpediemonas-like organisms</taxon>
        <taxon>Kipferlia</taxon>
    </lineage>
</organism>
<feature type="non-terminal residue" evidence="2">
    <location>
        <position position="349"/>
    </location>
</feature>
<feature type="compositionally biased region" description="Basic and acidic residues" evidence="1">
    <location>
        <begin position="121"/>
        <end position="141"/>
    </location>
</feature>
<dbReference type="AlphaFoldDB" id="A0A391NPI8"/>
<evidence type="ECO:0000256" key="1">
    <source>
        <dbReference type="SAM" id="MobiDB-lite"/>
    </source>
</evidence>
<comment type="caution">
    <text evidence="2">The sequence shown here is derived from an EMBL/GenBank/DDBJ whole genome shotgun (WGS) entry which is preliminary data.</text>
</comment>
<sequence length="349" mass="38865">MSCRALYCETSYDHHRTDMDAFLGSHADTILRRVSVQPHVVSQHQLYEMCVSEWLSCNASGPVPPMAEMLGCLFSRYPLTEIEGGVYVRHKETALQGKARTESGGLLFVGLVCRPQKYKYAEEPQERRQGGKGERPAPEKQQKRRSRVSVQSLRDREREADKLRDMESERLARKGDGASAPVAKKAPAPKPRQSRPHPNSEQAREAMCDAIETAVHAFVGWLGGVTMLQFSDWVTYQAKKSGCRASAIPQSLVSSLLARLRRKRYYTTKSGYVLPLGVGIGKVRMGRASATAASLCSTFVDTFGGCVMARVLRAKGYVPGQGMAEDKFSSLIQPMLSRHFRPFYPSIEE</sequence>
<feature type="compositionally biased region" description="Basic and acidic residues" evidence="1">
    <location>
        <begin position="153"/>
        <end position="176"/>
    </location>
</feature>
<name>A0A391NPI8_9EUKA</name>
<gene>
    <name evidence="2" type="ORF">KIPB_006123</name>
</gene>
<dbReference type="EMBL" id="BDIP01001534">
    <property type="protein sequence ID" value="GCA62840.1"/>
    <property type="molecule type" value="Genomic_DNA"/>
</dbReference>
<accession>A0A391NPI8</accession>
<keyword evidence="3" id="KW-1185">Reference proteome</keyword>
<evidence type="ECO:0000313" key="2">
    <source>
        <dbReference type="EMBL" id="GCA62840.1"/>
    </source>
</evidence>